<comment type="caution">
    <text evidence="2">The sequence shown here is derived from an EMBL/GenBank/DDBJ whole genome shotgun (WGS) entry which is preliminary data.</text>
</comment>
<sequence length="413" mass="43335">MRHVRLGTDPTEVGADIRAAISAWGAGSSVLGGFAVFGARPPGAPRALDAVVVLPRGIVVVLGVDLAEPALKVEAPLQTPWTVDGWPLVRAEGAVNPGLEGLESAAALARSLQSRGLEPLPVAAVVVVGPYAGQVTQPTTDLHRGVRVVSPNTTSILAAARELATYERSCPVEPAQQLLQVLAGNSPFSLDELVEEGFPVSPETDLATADTMLIPKLTEPSTARSTSRRTGLIAAAAVLVVLCGALIAWWVVGGSTAAPHQPAAAVQRVDGVEFAQQVTDQEKTCAPHAFGDVQRWFEQRPCRNLTRAVFDTEVSGRPAAVSVTIVELPDEQAAGELRALADEPGTGGVTDLVAEGRGWPGGPESFDNAAQVVQQSGNEVRIVQTIWRHRDSSPEDVGLRALAERGLRLTPRP</sequence>
<proteinExistence type="predicted"/>
<protein>
    <recommendedName>
        <fullName evidence="4">Type VII secretion-associated protein</fullName>
    </recommendedName>
</protein>
<feature type="transmembrane region" description="Helical" evidence="1">
    <location>
        <begin position="232"/>
        <end position="252"/>
    </location>
</feature>
<evidence type="ECO:0000313" key="2">
    <source>
        <dbReference type="EMBL" id="MDA3629522.1"/>
    </source>
</evidence>
<dbReference type="RefSeq" id="WP_270952541.1">
    <property type="nucleotide sequence ID" value="NZ_JAQGLA010000069.1"/>
</dbReference>
<evidence type="ECO:0008006" key="4">
    <source>
        <dbReference type="Google" id="ProtNLM"/>
    </source>
</evidence>
<keyword evidence="3" id="KW-1185">Reference proteome</keyword>
<accession>A0ABT4V8B0</accession>
<reference evidence="2 3" key="1">
    <citation type="submission" date="2022-11" db="EMBL/GenBank/DDBJ databases">
        <title>Draft genome sequence of Saccharopolyspora sp. WRP15-2 isolated from rhizosphere soils of wild rice in Thailand.</title>
        <authorList>
            <person name="Duangmal K."/>
            <person name="Kammanee S."/>
            <person name="Muangham S."/>
        </authorList>
    </citation>
    <scope>NUCLEOTIDE SEQUENCE [LARGE SCALE GENOMIC DNA]</scope>
    <source>
        <strain evidence="2 3">WRP15-2</strain>
    </source>
</reference>
<keyword evidence="1" id="KW-0472">Membrane</keyword>
<dbReference type="Proteomes" id="UP001210380">
    <property type="component" value="Unassembled WGS sequence"/>
</dbReference>
<name>A0ABT4V8B0_9PSEU</name>
<evidence type="ECO:0000313" key="3">
    <source>
        <dbReference type="Proteomes" id="UP001210380"/>
    </source>
</evidence>
<evidence type="ECO:0000256" key="1">
    <source>
        <dbReference type="SAM" id="Phobius"/>
    </source>
</evidence>
<gene>
    <name evidence="2" type="ORF">OU415_29125</name>
</gene>
<keyword evidence="1" id="KW-1133">Transmembrane helix</keyword>
<dbReference type="EMBL" id="JAQGLA010000069">
    <property type="protein sequence ID" value="MDA3629522.1"/>
    <property type="molecule type" value="Genomic_DNA"/>
</dbReference>
<keyword evidence="1" id="KW-0812">Transmembrane</keyword>
<organism evidence="2 3">
    <name type="scientific">Saccharopolyspora oryzae</name>
    <dbReference type="NCBI Taxonomy" id="2997343"/>
    <lineage>
        <taxon>Bacteria</taxon>
        <taxon>Bacillati</taxon>
        <taxon>Actinomycetota</taxon>
        <taxon>Actinomycetes</taxon>
        <taxon>Pseudonocardiales</taxon>
        <taxon>Pseudonocardiaceae</taxon>
        <taxon>Saccharopolyspora</taxon>
    </lineage>
</organism>